<dbReference type="EMBL" id="QZAF01000172">
    <property type="protein sequence ID" value="THV70962.1"/>
    <property type="molecule type" value="Genomic_DNA"/>
</dbReference>
<organism evidence="3 4">
    <name type="scientific">Aureobasidium pullulans</name>
    <name type="common">Black yeast</name>
    <name type="synonym">Pullularia pullulans</name>
    <dbReference type="NCBI Taxonomy" id="5580"/>
    <lineage>
        <taxon>Eukaryota</taxon>
        <taxon>Fungi</taxon>
        <taxon>Dikarya</taxon>
        <taxon>Ascomycota</taxon>
        <taxon>Pezizomycotina</taxon>
        <taxon>Dothideomycetes</taxon>
        <taxon>Dothideomycetidae</taxon>
        <taxon>Dothideales</taxon>
        <taxon>Saccotheciaceae</taxon>
        <taxon>Aureobasidium</taxon>
    </lineage>
</organism>
<evidence type="ECO:0000313" key="4">
    <source>
        <dbReference type="Proteomes" id="UP000304951"/>
    </source>
</evidence>
<dbReference type="InterPro" id="IPR011333">
    <property type="entry name" value="SKP1/BTB/POZ_sf"/>
</dbReference>
<dbReference type="PROSITE" id="PS50181">
    <property type="entry name" value="FBOX"/>
    <property type="match status" value="1"/>
</dbReference>
<gene>
    <name evidence="3" type="ORF">D6D28_04768</name>
</gene>
<evidence type="ECO:0000313" key="3">
    <source>
        <dbReference type="EMBL" id="THV70962.1"/>
    </source>
</evidence>
<evidence type="ECO:0000259" key="2">
    <source>
        <dbReference type="PROSITE" id="PS50181"/>
    </source>
</evidence>
<dbReference type="Pfam" id="PF00646">
    <property type="entry name" value="F-box"/>
    <property type="match status" value="1"/>
</dbReference>
<dbReference type="InterPro" id="IPR036047">
    <property type="entry name" value="F-box-like_dom_sf"/>
</dbReference>
<evidence type="ECO:0008006" key="5">
    <source>
        <dbReference type="Google" id="ProtNLM"/>
    </source>
</evidence>
<dbReference type="CDD" id="cd09917">
    <property type="entry name" value="F-box_SF"/>
    <property type="match status" value="1"/>
</dbReference>
<feature type="domain" description="F-box" evidence="2">
    <location>
        <begin position="44"/>
        <end position="90"/>
    </location>
</feature>
<dbReference type="InterPro" id="IPR000210">
    <property type="entry name" value="BTB/POZ_dom"/>
</dbReference>
<dbReference type="Proteomes" id="UP000304951">
    <property type="component" value="Unassembled WGS sequence"/>
</dbReference>
<dbReference type="AlphaFoldDB" id="A0A4S8SJN6"/>
<feature type="domain" description="BTB" evidence="1">
    <location>
        <begin position="461"/>
        <end position="514"/>
    </location>
</feature>
<dbReference type="Gene3D" id="3.30.710.10">
    <property type="entry name" value="Potassium Channel Kv1.1, Chain A"/>
    <property type="match status" value="1"/>
</dbReference>
<accession>A0A4S8SJN6</accession>
<name>A0A4S8SJN6_AURPU</name>
<dbReference type="SUPFAM" id="SSF81383">
    <property type="entry name" value="F-box domain"/>
    <property type="match status" value="1"/>
</dbReference>
<reference evidence="3 4" key="1">
    <citation type="submission" date="2018-10" db="EMBL/GenBank/DDBJ databases">
        <title>Fifty Aureobasidium pullulans genomes reveal a recombining polyextremotolerant generalist.</title>
        <authorList>
            <person name="Gostincar C."/>
            <person name="Turk M."/>
            <person name="Zajc J."/>
            <person name="Gunde-Cimerman N."/>
        </authorList>
    </citation>
    <scope>NUCLEOTIDE SEQUENCE [LARGE SCALE GENOMIC DNA]</scope>
    <source>
        <strain evidence="3 4">EXF-11900</strain>
    </source>
</reference>
<dbReference type="InterPro" id="IPR001810">
    <property type="entry name" value="F-box_dom"/>
</dbReference>
<sequence>MLPSIFLFPPTQNCRTRLRANRKMHISIKHFFPSKMSKKPTQKLAPIQDLPTSLLLNVVKYLPTHSVVALSLTCKTLYAEGVLYGTWKTALRKDQRYDASYNGSNSLGSSIKSLQTRSLTRLLERDMPSHFSCDVCSRLHPQRDLLKFMTRADCDSWGPCTRYPTQGNWLHYDTWDLHLNFEHLCQTFSRHVRDTGSAAAFIASNAFSSGWSPGYYSGLPWKEKLDLRPMVHDETLIMHTCQRILFNKRDIRPATSCLQPRTISSVLKPCQCPCGTNAADLLNKVTSMLHGASRKVGSISTRLEFEKCKTCLTQYSANIHEHEENLVICLDAWTTVGSLRRYHGFDTKPANIPTIRYPGDYLTLETMPRFSDYPAVHHTFPTTVYFIHNKPQVTGVWTGLSCIPCVSLGLGPTAEPIATFGPTMRSDPKSHTWTSSAVGKIITTTHNMIECRAGGNFQALIHEELLCYFSPYYTAAFKGGFSESNQGSTSFELTELQAKLLVTWLYSGRIEDDINYSDVLDLHIFADMTDITALRREIVDHLFKRGLKSRVFDEESVPDHFKMLPPSSGLVRWMVDNFAQCWARLFGSYDSYLKPRIAAFEIPGEFFDQVRAAYCRDWTEVSECHFKTPCHYHEHETVEEWRKCAGESFEMADKAYLRGTTAAGPPIKDRYVVYDYCKDFEGNWQKIWMTGNKTICEETDTESDY</sequence>
<dbReference type="CDD" id="cd18186">
    <property type="entry name" value="BTB_POZ_ZBTB_KLHL-like"/>
    <property type="match status" value="1"/>
</dbReference>
<evidence type="ECO:0000259" key="1">
    <source>
        <dbReference type="PROSITE" id="PS50097"/>
    </source>
</evidence>
<proteinExistence type="predicted"/>
<protein>
    <recommendedName>
        <fullName evidence="5">F-box domain-containing protein</fullName>
    </recommendedName>
</protein>
<dbReference type="SUPFAM" id="SSF54695">
    <property type="entry name" value="POZ domain"/>
    <property type="match status" value="1"/>
</dbReference>
<dbReference type="PROSITE" id="PS50097">
    <property type="entry name" value="BTB"/>
    <property type="match status" value="1"/>
</dbReference>
<comment type="caution">
    <text evidence="3">The sequence shown here is derived from an EMBL/GenBank/DDBJ whole genome shotgun (WGS) entry which is preliminary data.</text>
</comment>